<dbReference type="AlphaFoldDB" id="A0AA47NN76"/>
<dbReference type="Proteomes" id="UP001174136">
    <property type="component" value="Unassembled WGS sequence"/>
</dbReference>
<dbReference type="EMBL" id="JAOPHQ010006284">
    <property type="protein sequence ID" value="KAK0132166.1"/>
    <property type="molecule type" value="Genomic_DNA"/>
</dbReference>
<name>A0AA47NN76_MERPO</name>
<accession>A0AA47NN76</accession>
<reference evidence="2" key="1">
    <citation type="journal article" date="2023" name="Front. Mar. Sci.">
        <title>A new Merluccius polli reference genome to investigate the effects of global change in West African waters.</title>
        <authorList>
            <person name="Mateo J.L."/>
            <person name="Blanco-Fernandez C."/>
            <person name="Garcia-Vazquez E."/>
            <person name="Machado-Schiaffino G."/>
        </authorList>
    </citation>
    <scope>NUCLEOTIDE SEQUENCE</scope>
    <source>
        <strain evidence="2">C29</strain>
        <tissue evidence="2">Fin</tissue>
    </source>
</reference>
<sequence length="335" mass="36621">MGTTTPVCHSTGTVPDIHVTLKTRVSQDSPRSPRSFLTATETSARSMDETSPKSSDSASSTEDVLEFLKVLFPLPDNIPGLGQQFSSPAEHSLSQTLLGCRTVCQNFLEADQKSFSIASSNSSHTRPAGTSAASGDPWASQARKASFFSLMASFTAGVHQWVLRLPPRQAPTTFRPQLLAAASAMEVLNMTHSDSMSPTSPGMCEKFFRRWELKTLRTTQFTLTTRLGLPGLSGSLPLPSDPTHHQTEWYRARLSSTGQTERYQARLSGMGQTERYQARLSSTGQTERWGRAPLAPNDQSPLLVTQPEQPGCTSALYFTLSSCPSVKYAHRPLTY</sequence>
<feature type="compositionally biased region" description="Polar residues" evidence="1">
    <location>
        <begin position="23"/>
        <end position="45"/>
    </location>
</feature>
<gene>
    <name evidence="2" type="ORF">N1851_033026</name>
</gene>
<protein>
    <submittedName>
        <fullName evidence="2">Uncharacterized protein</fullName>
    </submittedName>
</protein>
<feature type="region of interest" description="Disordered" evidence="1">
    <location>
        <begin position="118"/>
        <end position="137"/>
    </location>
</feature>
<evidence type="ECO:0000313" key="2">
    <source>
        <dbReference type="EMBL" id="KAK0132166.1"/>
    </source>
</evidence>
<proteinExistence type="predicted"/>
<evidence type="ECO:0000313" key="3">
    <source>
        <dbReference type="Proteomes" id="UP001174136"/>
    </source>
</evidence>
<organism evidence="2 3">
    <name type="scientific">Merluccius polli</name>
    <name type="common">Benguela hake</name>
    <name type="synonym">Merluccius cadenati</name>
    <dbReference type="NCBI Taxonomy" id="89951"/>
    <lineage>
        <taxon>Eukaryota</taxon>
        <taxon>Metazoa</taxon>
        <taxon>Chordata</taxon>
        <taxon>Craniata</taxon>
        <taxon>Vertebrata</taxon>
        <taxon>Euteleostomi</taxon>
        <taxon>Actinopterygii</taxon>
        <taxon>Neopterygii</taxon>
        <taxon>Teleostei</taxon>
        <taxon>Neoteleostei</taxon>
        <taxon>Acanthomorphata</taxon>
        <taxon>Zeiogadaria</taxon>
        <taxon>Gadariae</taxon>
        <taxon>Gadiformes</taxon>
        <taxon>Gadoidei</taxon>
        <taxon>Merlucciidae</taxon>
        <taxon>Merluccius</taxon>
    </lineage>
</organism>
<keyword evidence="3" id="KW-1185">Reference proteome</keyword>
<evidence type="ECO:0000256" key="1">
    <source>
        <dbReference type="SAM" id="MobiDB-lite"/>
    </source>
</evidence>
<comment type="caution">
    <text evidence="2">The sequence shown here is derived from an EMBL/GenBank/DDBJ whole genome shotgun (WGS) entry which is preliminary data.</text>
</comment>
<feature type="region of interest" description="Disordered" evidence="1">
    <location>
        <begin position="23"/>
        <end position="60"/>
    </location>
</feature>